<feature type="non-terminal residue" evidence="2">
    <location>
        <position position="60"/>
    </location>
</feature>
<dbReference type="EMBL" id="LAZR01031332">
    <property type="protein sequence ID" value="KKL54065.1"/>
    <property type="molecule type" value="Genomic_DNA"/>
</dbReference>
<evidence type="ECO:0000313" key="2">
    <source>
        <dbReference type="EMBL" id="KKL54065.1"/>
    </source>
</evidence>
<sequence>MSKVFASQYERVREGKMDLILFPRDVEWRRKLFPDRVFEHPAKANMYLIEELIKYLTEPG</sequence>
<proteinExistence type="predicted"/>
<dbReference type="AlphaFoldDB" id="A0A0F9F9V7"/>
<comment type="caution">
    <text evidence="2">The sequence shown here is derived from an EMBL/GenBank/DDBJ whole genome shotgun (WGS) entry which is preliminary data.</text>
</comment>
<name>A0A0F9F9V7_9ZZZZ</name>
<evidence type="ECO:0000313" key="1">
    <source>
        <dbReference type="EMBL" id="KKL13412.1"/>
    </source>
</evidence>
<dbReference type="EMBL" id="LAZR01040864">
    <property type="protein sequence ID" value="KKL13412.1"/>
    <property type="molecule type" value="Genomic_DNA"/>
</dbReference>
<reference evidence="2" key="1">
    <citation type="journal article" date="2015" name="Nature">
        <title>Complex archaea that bridge the gap between prokaryotes and eukaryotes.</title>
        <authorList>
            <person name="Spang A."/>
            <person name="Saw J.H."/>
            <person name="Jorgensen S.L."/>
            <person name="Zaremba-Niedzwiedzka K."/>
            <person name="Martijn J."/>
            <person name="Lind A.E."/>
            <person name="van Eijk R."/>
            <person name="Schleper C."/>
            <person name="Guy L."/>
            <person name="Ettema T.J."/>
        </authorList>
    </citation>
    <scope>NUCLEOTIDE SEQUENCE</scope>
</reference>
<organism evidence="2">
    <name type="scientific">marine sediment metagenome</name>
    <dbReference type="NCBI Taxonomy" id="412755"/>
    <lineage>
        <taxon>unclassified sequences</taxon>
        <taxon>metagenomes</taxon>
        <taxon>ecological metagenomes</taxon>
    </lineage>
</organism>
<protein>
    <submittedName>
        <fullName evidence="2">Uncharacterized protein</fullName>
    </submittedName>
</protein>
<gene>
    <name evidence="2" type="ORF">LCGC14_2269190</name>
    <name evidence="1" type="ORF">LCGC14_2525990</name>
</gene>
<accession>A0A0F9F9V7</accession>